<dbReference type="GO" id="GO:0003849">
    <property type="term" value="F:3-deoxy-7-phosphoheptulonate synthase activity"/>
    <property type="evidence" value="ECO:0007669"/>
    <property type="project" value="UniProtKB-EC"/>
</dbReference>
<feature type="region of interest" description="Disordered" evidence="4">
    <location>
        <begin position="452"/>
        <end position="471"/>
    </location>
</feature>
<dbReference type="SUPFAM" id="SSF51569">
    <property type="entry name" value="Aldolase"/>
    <property type="match status" value="1"/>
</dbReference>
<comment type="catalytic activity">
    <reaction evidence="3">
        <text>D-erythrose 4-phosphate + phosphoenolpyruvate + H2O = 7-phospho-2-dehydro-3-deoxy-D-arabino-heptonate + phosphate</text>
        <dbReference type="Rhea" id="RHEA:14717"/>
        <dbReference type="ChEBI" id="CHEBI:15377"/>
        <dbReference type="ChEBI" id="CHEBI:16897"/>
        <dbReference type="ChEBI" id="CHEBI:43474"/>
        <dbReference type="ChEBI" id="CHEBI:58394"/>
        <dbReference type="ChEBI" id="CHEBI:58702"/>
        <dbReference type="EC" id="2.5.1.54"/>
    </reaction>
</comment>
<dbReference type="InterPro" id="IPR002480">
    <property type="entry name" value="DAHP_synth_2"/>
</dbReference>
<comment type="similarity">
    <text evidence="1 3">Belongs to the class-II DAHP synthase family.</text>
</comment>
<name>A0ABW2G170_9ACTN</name>
<dbReference type="Proteomes" id="UP001596435">
    <property type="component" value="Unassembled WGS sequence"/>
</dbReference>
<dbReference type="InterPro" id="IPR013785">
    <property type="entry name" value="Aldolase_TIM"/>
</dbReference>
<proteinExistence type="inferred from homology"/>
<evidence type="ECO:0000256" key="4">
    <source>
        <dbReference type="SAM" id="MobiDB-lite"/>
    </source>
</evidence>
<evidence type="ECO:0000313" key="6">
    <source>
        <dbReference type="Proteomes" id="UP001596435"/>
    </source>
</evidence>
<dbReference type="RefSeq" id="WP_380231291.1">
    <property type="nucleotide sequence ID" value="NZ_JBHSVH010000002.1"/>
</dbReference>
<accession>A0ABW2G170</accession>
<dbReference type="PANTHER" id="PTHR21337:SF0">
    <property type="entry name" value="PHOSPHO-2-DEHYDRO-3-DEOXYHEPTONATE ALDOLASE"/>
    <property type="match status" value="1"/>
</dbReference>
<evidence type="ECO:0000256" key="1">
    <source>
        <dbReference type="ARBA" id="ARBA00008911"/>
    </source>
</evidence>
<sequence>MPYGTLPSPLDEQTWRSMPAAQQPDWPDPAALERVCDELRSYPPLVFAGECDNLTARLAAVARGEAFLLQGGDCAETFDGVSADQIRSKLKTMLQMAAVLTFGASVPVVKVGRIAGQYSKPRSQPTETRDGVTLPTYRGDSVNGLEFTAGARVPDPQRLLRMYNHSAATLNLVRAFITGGYADLREVHSWNQDFVRTSPAGQRYERLAEEIDCALSFMRACGVDPTELHRTEFYTSHEALILDYECAMSRLDSRTTRRYDTSGHMIWIGERTRQLDGAHLEFASKVSNPVGVKLGPTTTADEALTLIDRLDPKRTPGRLTFITRMGAERIRDLLPALVEKVTAEGARVAWVCDPMHGNTFTASTGHKTRSFDAVLDEVAGFFDVHRALGSHPGGIHVEITGDDVTECVGGGFGLVAEDLHQRYESACDPRLNRSQSLDLAFLVAEMYRGRGSGTGTSQGAGPGVATVQAVR</sequence>
<keyword evidence="3" id="KW-0028">Amino-acid biosynthesis</keyword>
<comment type="pathway">
    <text evidence="3">Metabolic intermediate biosynthesis; chorismate biosynthesis; chorismate from D-erythrose 4-phosphate and phosphoenolpyruvate: step 1/7.</text>
</comment>
<evidence type="ECO:0000313" key="5">
    <source>
        <dbReference type="EMBL" id="MFC7180953.1"/>
    </source>
</evidence>
<keyword evidence="6" id="KW-1185">Reference proteome</keyword>
<protein>
    <recommendedName>
        <fullName evidence="3">Phospho-2-dehydro-3-deoxyheptonate aldolase</fullName>
        <ecNumber evidence="3">2.5.1.54</ecNumber>
    </recommendedName>
</protein>
<dbReference type="PANTHER" id="PTHR21337">
    <property type="entry name" value="PHOSPHO-2-DEHYDRO-3-DEOXYHEPTONATE ALDOLASE 1, 2"/>
    <property type="match status" value="1"/>
</dbReference>
<dbReference type="EC" id="2.5.1.54" evidence="3"/>
<keyword evidence="2 3" id="KW-0808">Transferase</keyword>
<dbReference type="NCBIfam" id="TIGR01358">
    <property type="entry name" value="DAHP_synth_II"/>
    <property type="match status" value="1"/>
</dbReference>
<feature type="compositionally biased region" description="Gly residues" evidence="4">
    <location>
        <begin position="452"/>
        <end position="462"/>
    </location>
</feature>
<dbReference type="Gene3D" id="3.20.20.70">
    <property type="entry name" value="Aldolase class I"/>
    <property type="match status" value="1"/>
</dbReference>
<keyword evidence="3" id="KW-0057">Aromatic amino acid biosynthesis</keyword>
<evidence type="ECO:0000256" key="3">
    <source>
        <dbReference type="RuleBase" id="RU363071"/>
    </source>
</evidence>
<organism evidence="5 6">
    <name type="scientific">Kitasatospora paranensis</name>
    <dbReference type="NCBI Taxonomy" id="258053"/>
    <lineage>
        <taxon>Bacteria</taxon>
        <taxon>Bacillati</taxon>
        <taxon>Actinomycetota</taxon>
        <taxon>Actinomycetes</taxon>
        <taxon>Kitasatosporales</taxon>
        <taxon>Streptomycetaceae</taxon>
        <taxon>Kitasatospora</taxon>
    </lineage>
</organism>
<dbReference type="Pfam" id="PF01474">
    <property type="entry name" value="DAHP_synth_2"/>
    <property type="match status" value="1"/>
</dbReference>
<gene>
    <name evidence="5" type="ORF">ACFQMG_15455</name>
</gene>
<evidence type="ECO:0000256" key="2">
    <source>
        <dbReference type="ARBA" id="ARBA00022679"/>
    </source>
</evidence>
<reference evidence="6" key="1">
    <citation type="journal article" date="2019" name="Int. J. Syst. Evol. Microbiol.">
        <title>The Global Catalogue of Microorganisms (GCM) 10K type strain sequencing project: providing services to taxonomists for standard genome sequencing and annotation.</title>
        <authorList>
            <consortium name="The Broad Institute Genomics Platform"/>
            <consortium name="The Broad Institute Genome Sequencing Center for Infectious Disease"/>
            <person name="Wu L."/>
            <person name="Ma J."/>
        </authorList>
    </citation>
    <scope>NUCLEOTIDE SEQUENCE [LARGE SCALE GENOMIC DNA]</scope>
    <source>
        <strain evidence="6">CGMCC 1.12859</strain>
    </source>
</reference>
<comment type="caution">
    <text evidence="5">The sequence shown here is derived from an EMBL/GenBank/DDBJ whole genome shotgun (WGS) entry which is preliminary data.</text>
</comment>
<dbReference type="EMBL" id="JBHTAJ010000025">
    <property type="protein sequence ID" value="MFC7180953.1"/>
    <property type="molecule type" value="Genomic_DNA"/>
</dbReference>